<dbReference type="PANTHER" id="PTHR30329:SF21">
    <property type="entry name" value="LIPOPROTEIN YIAD-RELATED"/>
    <property type="match status" value="1"/>
</dbReference>
<feature type="coiled-coil region" evidence="2">
    <location>
        <begin position="109"/>
        <end position="136"/>
    </location>
</feature>
<keyword evidence="3" id="KW-0812">Transmembrane</keyword>
<dbReference type="SUPFAM" id="SSF57997">
    <property type="entry name" value="Tropomyosin"/>
    <property type="match status" value="1"/>
</dbReference>
<dbReference type="InterPro" id="IPR050330">
    <property type="entry name" value="Bact_OuterMem_StrucFunc"/>
</dbReference>
<reference evidence="5 6" key="1">
    <citation type="submission" date="2020-04" db="EMBL/GenBank/DDBJ databases">
        <title>Rhodospirillaceae bacterium KN72 isolated from deep sea.</title>
        <authorList>
            <person name="Zhang D.-C."/>
        </authorList>
    </citation>
    <scope>NUCLEOTIDE SEQUENCE [LARGE SCALE GENOMIC DNA]</scope>
    <source>
        <strain evidence="5 6">KN72</strain>
    </source>
</reference>
<protein>
    <submittedName>
        <fullName evidence="5">Peptidoglycan -binding protein</fullName>
    </submittedName>
</protein>
<keyword evidence="6" id="KW-1185">Reference proteome</keyword>
<dbReference type="NCBIfam" id="NF006543">
    <property type="entry name" value="PRK09039.1-2"/>
    <property type="match status" value="1"/>
</dbReference>
<evidence type="ECO:0000256" key="1">
    <source>
        <dbReference type="PROSITE-ProRule" id="PRU00473"/>
    </source>
</evidence>
<proteinExistence type="predicted"/>
<gene>
    <name evidence="5" type="ORF">HH303_00640</name>
</gene>
<organism evidence="5 6">
    <name type="scientific">Pacificispira spongiicola</name>
    <dbReference type="NCBI Taxonomy" id="2729598"/>
    <lineage>
        <taxon>Bacteria</taxon>
        <taxon>Pseudomonadati</taxon>
        <taxon>Pseudomonadota</taxon>
        <taxon>Alphaproteobacteria</taxon>
        <taxon>Rhodospirillales</taxon>
        <taxon>Rhodospirillaceae</taxon>
        <taxon>Pacificispira</taxon>
    </lineage>
</organism>
<evidence type="ECO:0000256" key="2">
    <source>
        <dbReference type="SAM" id="Coils"/>
    </source>
</evidence>
<keyword evidence="2" id="KW-0175">Coiled coil</keyword>
<dbReference type="PANTHER" id="PTHR30329">
    <property type="entry name" value="STATOR ELEMENT OF FLAGELLAR MOTOR COMPLEX"/>
    <property type="match status" value="1"/>
</dbReference>
<dbReference type="Pfam" id="PF00691">
    <property type="entry name" value="OmpA"/>
    <property type="match status" value="1"/>
</dbReference>
<feature type="coiled-coil region" evidence="2">
    <location>
        <begin position="172"/>
        <end position="248"/>
    </location>
</feature>
<keyword evidence="3" id="KW-1133">Transmembrane helix</keyword>
<dbReference type="PROSITE" id="PS51123">
    <property type="entry name" value="OMPA_2"/>
    <property type="match status" value="1"/>
</dbReference>
<evidence type="ECO:0000313" key="5">
    <source>
        <dbReference type="EMBL" id="NMM42964.1"/>
    </source>
</evidence>
<dbReference type="GO" id="GO:0016020">
    <property type="term" value="C:membrane"/>
    <property type="evidence" value="ECO:0007669"/>
    <property type="project" value="UniProtKB-UniRule"/>
</dbReference>
<evidence type="ECO:0000256" key="3">
    <source>
        <dbReference type="SAM" id="Phobius"/>
    </source>
</evidence>
<evidence type="ECO:0000259" key="4">
    <source>
        <dbReference type="PROSITE" id="PS51123"/>
    </source>
</evidence>
<dbReference type="Proteomes" id="UP000539372">
    <property type="component" value="Unassembled WGS sequence"/>
</dbReference>
<dbReference type="Gene3D" id="1.10.287.1490">
    <property type="match status" value="1"/>
</dbReference>
<dbReference type="RefSeq" id="WP_169623276.1">
    <property type="nucleotide sequence ID" value="NZ_JABBNT010000001.1"/>
</dbReference>
<dbReference type="SUPFAM" id="SSF103088">
    <property type="entry name" value="OmpA-like"/>
    <property type="match status" value="1"/>
</dbReference>
<dbReference type="InterPro" id="IPR036737">
    <property type="entry name" value="OmpA-like_sf"/>
</dbReference>
<dbReference type="Gene3D" id="3.30.1330.60">
    <property type="entry name" value="OmpA-like domain"/>
    <property type="match status" value="1"/>
</dbReference>
<evidence type="ECO:0000313" key="6">
    <source>
        <dbReference type="Proteomes" id="UP000539372"/>
    </source>
</evidence>
<dbReference type="InterPro" id="IPR006665">
    <property type="entry name" value="OmpA-like"/>
</dbReference>
<sequence>MALARRQRGNQDIWPGFVDALASLLMVIIFLLMIFVVSQLYLNEELIGRDKALEQLQGRVSELADMLALEREASAEMKTNLATVSEQLRASLAKQDSLESELFNLRGENASLASELSAAQAKNADLLSQLTIAEEAGSSAKERATELESDLAGVSKDLQDAYKIIAADQAKISVQLKKLAALEREIKALIALRDEMQGRLADEALKLDESQKDLIAAQAEAALLNDQISALNDQIAELNSLLETYEARDKAQQTQIVDLGKRLNVALAGKVQELARYRSEFFGKLREILGNRSDIRIVGDRFVFQSEVLFEQGEAELGPAGKVQLIGFADTLKEIAAKIPDDIDWVLQVNGHTDKVPINTVKFPSNWELSAARAISVVKFLTSRGIPPERMTAAGYAEYQPLDDGNSPEALRRNRRIEMKFTNR</sequence>
<dbReference type="EMBL" id="JABBNT010000001">
    <property type="protein sequence ID" value="NMM42964.1"/>
    <property type="molecule type" value="Genomic_DNA"/>
</dbReference>
<keyword evidence="1 3" id="KW-0472">Membrane</keyword>
<feature type="transmembrane region" description="Helical" evidence="3">
    <location>
        <begin position="20"/>
        <end position="42"/>
    </location>
</feature>
<dbReference type="AlphaFoldDB" id="A0A7Y0DWN3"/>
<accession>A0A7Y0DWN3</accession>
<dbReference type="CDD" id="cd07185">
    <property type="entry name" value="OmpA_C-like"/>
    <property type="match status" value="1"/>
</dbReference>
<comment type="caution">
    <text evidence="5">The sequence shown here is derived from an EMBL/GenBank/DDBJ whole genome shotgun (WGS) entry which is preliminary data.</text>
</comment>
<feature type="domain" description="OmpA-like" evidence="4">
    <location>
        <begin position="298"/>
        <end position="424"/>
    </location>
</feature>
<name>A0A7Y0DWN3_9PROT</name>